<evidence type="ECO:0000256" key="1">
    <source>
        <dbReference type="SAM" id="MobiDB-lite"/>
    </source>
</evidence>
<dbReference type="Proteomes" id="UP000294856">
    <property type="component" value="Unassembled WGS sequence"/>
</dbReference>
<feature type="compositionally biased region" description="Gly residues" evidence="1">
    <location>
        <begin position="348"/>
        <end position="361"/>
    </location>
</feature>
<evidence type="ECO:0008006" key="4">
    <source>
        <dbReference type="Google" id="ProtNLM"/>
    </source>
</evidence>
<feature type="compositionally biased region" description="Low complexity" evidence="1">
    <location>
        <begin position="423"/>
        <end position="448"/>
    </location>
</feature>
<proteinExistence type="predicted"/>
<dbReference type="AlphaFoldDB" id="A0A4R1FTW3"/>
<feature type="region of interest" description="Disordered" evidence="1">
    <location>
        <begin position="422"/>
        <end position="456"/>
    </location>
</feature>
<feature type="region of interest" description="Disordered" evidence="1">
    <location>
        <begin position="319"/>
        <end position="406"/>
    </location>
</feature>
<dbReference type="InterPro" id="IPR038332">
    <property type="entry name" value="PPE_sf"/>
</dbReference>
<evidence type="ECO:0000313" key="3">
    <source>
        <dbReference type="Proteomes" id="UP000294856"/>
    </source>
</evidence>
<organism evidence="2 3">
    <name type="scientific">Nocardia alba</name>
    <dbReference type="NCBI Taxonomy" id="225051"/>
    <lineage>
        <taxon>Bacteria</taxon>
        <taxon>Bacillati</taxon>
        <taxon>Actinomycetota</taxon>
        <taxon>Actinomycetes</taxon>
        <taxon>Mycobacteriales</taxon>
        <taxon>Nocardiaceae</taxon>
        <taxon>Nocardia</taxon>
    </lineage>
</organism>
<feature type="compositionally biased region" description="Low complexity" evidence="1">
    <location>
        <begin position="385"/>
        <end position="406"/>
    </location>
</feature>
<protein>
    <recommendedName>
        <fullName evidence="4">PPE family protein</fullName>
    </recommendedName>
</protein>
<gene>
    <name evidence="2" type="ORF">DFR71_3809</name>
</gene>
<sequence>MAADENGPGGSLWTDLPKAAGNGLLLLEPGAAQRAAGHVETMLELVVGAQDWIHQNVGVASPPVAASVSGQLMWTIFNVKFGTQLLDRVNSHRDILTVMGETFVAAGQKYQRTEHDSEVSFDEISFDDPKGTLPKGVPPVLTVPTAPTAPPPGTEYDAFSFGPELGAQLSWETLWVVCNGIDAPAVAAAASVWSWLATHLDTGFTTLRTSINSVSNEWKGAGAERAIAATNNYVTVSQQLTTDMRLMSDALLFTSGWLQQTKTNAMPPTPQPPPGTSITAQMLNSVNLTRYQENFQTYYSNNYVTTTTRIVKLPVPAAINPPPIESNDPPEDLPSNETHEEGGDETSSGGGGGGTSSGSGGEDTPISQPRSGDGDVPSGNQSPVTGETPGESTSPETTTPESTPSLSELLNQEMNPLNTLASTETETPLGTPLLTNAMLPPSGGAPILRGGGSGGLRGGVVSKLGTIEPKLFPRVAAIPEERFVGRAGPSGGFGSGMPFGGVPGRAGNGDEREKKREEYLNSTEHLDEALGVPERSVRPVLDR</sequence>
<evidence type="ECO:0000313" key="2">
    <source>
        <dbReference type="EMBL" id="TCJ97760.1"/>
    </source>
</evidence>
<keyword evidence="3" id="KW-1185">Reference proteome</keyword>
<reference evidence="2 3" key="1">
    <citation type="submission" date="2019-03" db="EMBL/GenBank/DDBJ databases">
        <title>Genomic Encyclopedia of Type Strains, Phase IV (KMG-IV): sequencing the most valuable type-strain genomes for metagenomic binning, comparative biology and taxonomic classification.</title>
        <authorList>
            <person name="Goeker M."/>
        </authorList>
    </citation>
    <scope>NUCLEOTIDE SEQUENCE [LARGE SCALE GENOMIC DNA]</scope>
    <source>
        <strain evidence="2 3">DSM 44684</strain>
    </source>
</reference>
<name>A0A4R1FTW3_9NOCA</name>
<feature type="region of interest" description="Disordered" evidence="1">
    <location>
        <begin position="486"/>
        <end position="543"/>
    </location>
</feature>
<dbReference type="RefSeq" id="WP_067447270.1">
    <property type="nucleotide sequence ID" value="NZ_SMFR01000002.1"/>
</dbReference>
<accession>A0A4R1FTW3</accession>
<comment type="caution">
    <text evidence="2">The sequence shown here is derived from an EMBL/GenBank/DDBJ whole genome shotgun (WGS) entry which is preliminary data.</text>
</comment>
<feature type="compositionally biased region" description="Basic and acidic residues" evidence="1">
    <location>
        <begin position="508"/>
        <end position="528"/>
    </location>
</feature>
<dbReference type="EMBL" id="SMFR01000002">
    <property type="protein sequence ID" value="TCJ97760.1"/>
    <property type="molecule type" value="Genomic_DNA"/>
</dbReference>
<dbReference type="SUPFAM" id="SSF140459">
    <property type="entry name" value="PE/PPE dimer-like"/>
    <property type="match status" value="1"/>
</dbReference>
<feature type="compositionally biased region" description="Gly residues" evidence="1">
    <location>
        <begin position="488"/>
        <end position="507"/>
    </location>
</feature>
<dbReference type="Gene3D" id="1.20.1260.20">
    <property type="entry name" value="PPE superfamily"/>
    <property type="match status" value="1"/>
</dbReference>
<dbReference type="STRING" id="1210063.GCA_001612665_01466"/>
<dbReference type="OrthoDB" id="4551876at2"/>